<keyword evidence="11" id="KW-1185">Reference proteome</keyword>
<protein>
    <recommendedName>
        <fullName evidence="1">non-specific serine/threonine protein kinase</fullName>
        <ecNumber evidence="1">2.7.11.1</ecNumber>
    </recommendedName>
</protein>
<dbReference type="Proteomes" id="UP001501842">
    <property type="component" value="Unassembled WGS sequence"/>
</dbReference>
<proteinExistence type="predicted"/>
<accession>A0ABP6GK34</accession>
<feature type="compositionally biased region" description="Pro residues" evidence="8">
    <location>
        <begin position="286"/>
        <end position="300"/>
    </location>
</feature>
<dbReference type="PROSITE" id="PS00107">
    <property type="entry name" value="PROTEIN_KINASE_ATP"/>
    <property type="match status" value="1"/>
</dbReference>
<keyword evidence="3" id="KW-0808">Transferase</keyword>
<feature type="domain" description="Protein kinase" evidence="9">
    <location>
        <begin position="11"/>
        <end position="270"/>
    </location>
</feature>
<keyword evidence="2" id="KW-0723">Serine/threonine-protein kinase</keyword>
<gene>
    <name evidence="10" type="ORF">GCM10010439_17390</name>
</gene>
<evidence type="ECO:0000256" key="1">
    <source>
        <dbReference type="ARBA" id="ARBA00012513"/>
    </source>
</evidence>
<feature type="region of interest" description="Disordered" evidence="8">
    <location>
        <begin position="275"/>
        <end position="300"/>
    </location>
</feature>
<evidence type="ECO:0000256" key="8">
    <source>
        <dbReference type="SAM" id="MobiDB-lite"/>
    </source>
</evidence>
<evidence type="ECO:0000259" key="9">
    <source>
        <dbReference type="PROSITE" id="PS50011"/>
    </source>
</evidence>
<dbReference type="InterPro" id="IPR000719">
    <property type="entry name" value="Prot_kinase_dom"/>
</dbReference>
<dbReference type="EMBL" id="BAAATZ010000006">
    <property type="protein sequence ID" value="GAA2723059.1"/>
    <property type="molecule type" value="Genomic_DNA"/>
</dbReference>
<dbReference type="InterPro" id="IPR017441">
    <property type="entry name" value="Protein_kinase_ATP_BS"/>
</dbReference>
<comment type="caution">
    <text evidence="10">The sequence shown here is derived from an EMBL/GenBank/DDBJ whole genome shotgun (WGS) entry which is preliminary data.</text>
</comment>
<keyword evidence="6 7" id="KW-0067">ATP-binding</keyword>
<evidence type="ECO:0000256" key="5">
    <source>
        <dbReference type="ARBA" id="ARBA00022777"/>
    </source>
</evidence>
<dbReference type="PROSITE" id="PS50011">
    <property type="entry name" value="PROTEIN_KINASE_DOM"/>
    <property type="match status" value="1"/>
</dbReference>
<reference evidence="11" key="1">
    <citation type="journal article" date="2019" name="Int. J. Syst. Evol. Microbiol.">
        <title>The Global Catalogue of Microorganisms (GCM) 10K type strain sequencing project: providing services to taxonomists for standard genome sequencing and annotation.</title>
        <authorList>
            <consortium name="The Broad Institute Genomics Platform"/>
            <consortium name="The Broad Institute Genome Sequencing Center for Infectious Disease"/>
            <person name="Wu L."/>
            <person name="Ma J."/>
        </authorList>
    </citation>
    <scope>NUCLEOTIDE SEQUENCE [LARGE SCALE GENOMIC DNA]</scope>
    <source>
        <strain evidence="11">JCM 8201</strain>
    </source>
</reference>
<evidence type="ECO:0000256" key="6">
    <source>
        <dbReference type="ARBA" id="ARBA00022840"/>
    </source>
</evidence>
<evidence type="ECO:0000313" key="11">
    <source>
        <dbReference type="Proteomes" id="UP001501842"/>
    </source>
</evidence>
<dbReference type="Gene3D" id="1.10.510.10">
    <property type="entry name" value="Transferase(Phosphotransferase) domain 1"/>
    <property type="match status" value="1"/>
</dbReference>
<dbReference type="InterPro" id="IPR011009">
    <property type="entry name" value="Kinase-like_dom_sf"/>
</dbReference>
<dbReference type="CDD" id="cd14014">
    <property type="entry name" value="STKc_PknB_like"/>
    <property type="match status" value="1"/>
</dbReference>
<dbReference type="PANTHER" id="PTHR43289">
    <property type="entry name" value="MITOGEN-ACTIVATED PROTEIN KINASE KINASE KINASE 20-RELATED"/>
    <property type="match status" value="1"/>
</dbReference>
<feature type="compositionally biased region" description="Low complexity" evidence="8">
    <location>
        <begin position="349"/>
        <end position="379"/>
    </location>
</feature>
<evidence type="ECO:0000256" key="3">
    <source>
        <dbReference type="ARBA" id="ARBA00022679"/>
    </source>
</evidence>
<dbReference type="EC" id="2.7.11.1" evidence="1"/>
<name>A0ABP6GK34_9ACTN</name>
<evidence type="ECO:0000313" key="10">
    <source>
        <dbReference type="EMBL" id="GAA2723059.1"/>
    </source>
</evidence>
<keyword evidence="4 7" id="KW-0547">Nucleotide-binding</keyword>
<evidence type="ECO:0000256" key="7">
    <source>
        <dbReference type="PROSITE-ProRule" id="PRU10141"/>
    </source>
</evidence>
<dbReference type="Gene3D" id="2.60.120.560">
    <property type="entry name" value="Exo-inulinase, domain 1"/>
    <property type="match status" value="1"/>
</dbReference>
<evidence type="ECO:0000256" key="2">
    <source>
        <dbReference type="ARBA" id="ARBA00022527"/>
    </source>
</evidence>
<dbReference type="RefSeq" id="WP_344449720.1">
    <property type="nucleotide sequence ID" value="NZ_BAAATZ010000006.1"/>
</dbReference>
<dbReference type="Pfam" id="PF00069">
    <property type="entry name" value="Pkinase"/>
    <property type="match status" value="1"/>
</dbReference>
<dbReference type="SMART" id="SM00220">
    <property type="entry name" value="S_TKc"/>
    <property type="match status" value="1"/>
</dbReference>
<dbReference type="SUPFAM" id="SSF56112">
    <property type="entry name" value="Protein kinase-like (PK-like)"/>
    <property type="match status" value="1"/>
</dbReference>
<sequence length="558" mass="58915">MRQNLTLSGRYRLDARLGRGGMGEVWRATDLRLGRSVAVKLLPLDQVDDPQAMRRFEREATAAAALRHRGITVVFDSGADDESELVFIVMELLDGEDLQRLLARTPGGLPPEQVREFGAQIASALAAAHEQGVVHRDVKPANVILLPDGDLKICDFGIARIAAHSGSLTQGMIGTPSYMAPEQLRGEAIDGRTDLYSFGCLLYALASGRPPFTVDTLPALMYHHMSVAPQPLTELRPGFPAGLADLVMRCLAKDPRDRPGSARELSDALLRADMPETRPSTFRAPAVPPQTPPPMFPGGPPVQGVTHPVGASRSLPKIAIAAAVGLAAVVAASAATYALTSGNGGDARAALPTPAPTASTTAPNAPSAPASVPATAPRPAHVPDGWIQHDPDDYQTPDCPSSGTGYLLDVDPEPGYVKFCDISVSRFENVAISTDVVLSGSRCASLVVRRREPFSYEFVLCADGSTFTRKWFTGDDVVVLEERPGGTPLNGKVRLTAVATDDTLAFYVNGALLTRPKDSEIQAGGVALGASVLASSKKSTMPFTDLTVWCAPGADGCA</sequence>
<dbReference type="Gene3D" id="3.30.200.20">
    <property type="entry name" value="Phosphorylase Kinase, domain 1"/>
    <property type="match status" value="1"/>
</dbReference>
<evidence type="ECO:0000256" key="4">
    <source>
        <dbReference type="ARBA" id="ARBA00022741"/>
    </source>
</evidence>
<organism evidence="10 11">
    <name type="scientific">Actinocorallia aurantiaca</name>
    <dbReference type="NCBI Taxonomy" id="46204"/>
    <lineage>
        <taxon>Bacteria</taxon>
        <taxon>Bacillati</taxon>
        <taxon>Actinomycetota</taxon>
        <taxon>Actinomycetes</taxon>
        <taxon>Streptosporangiales</taxon>
        <taxon>Thermomonosporaceae</taxon>
        <taxon>Actinocorallia</taxon>
    </lineage>
</organism>
<feature type="binding site" evidence="7">
    <location>
        <position position="40"/>
    </location>
    <ligand>
        <name>ATP</name>
        <dbReference type="ChEBI" id="CHEBI:30616"/>
    </ligand>
</feature>
<dbReference type="PROSITE" id="PS00108">
    <property type="entry name" value="PROTEIN_KINASE_ST"/>
    <property type="match status" value="1"/>
</dbReference>
<feature type="region of interest" description="Disordered" evidence="8">
    <location>
        <begin position="349"/>
        <end position="401"/>
    </location>
</feature>
<keyword evidence="5" id="KW-0418">Kinase</keyword>
<dbReference type="InterPro" id="IPR008271">
    <property type="entry name" value="Ser/Thr_kinase_AS"/>
</dbReference>
<dbReference type="PANTHER" id="PTHR43289:SF6">
    <property type="entry name" value="SERINE_THREONINE-PROTEIN KINASE NEKL-3"/>
    <property type="match status" value="1"/>
</dbReference>